<dbReference type="EMBL" id="FMZQ01000007">
    <property type="protein sequence ID" value="SDC84556.1"/>
    <property type="molecule type" value="Genomic_DNA"/>
</dbReference>
<dbReference type="Pfam" id="PF20066">
    <property type="entry name" value="Glyoxalase_8"/>
    <property type="match status" value="1"/>
</dbReference>
<accession>A0A1G6PYG6</accession>
<sequence length="275" mass="29974">MTSDSLKSRAKRLRTAVTDMLKVPVTHSQSLELVAKEENFPNWDAACASYGRPKQGQSAAPATTNIRVSVQSNQTPSVATIFSAHEPTIAELNRLMDLSDTRGALVLIAGPTMQGRTTTANVIMGELALERTGTRERLSRTSVRPDEDFPLGHRLKLIDEIRDDRIAFEAVAYALAGVKVVAVIHARDGLERLRVLLRSYGAGESFLDQLLAEGQALSVFQELDWPDASMLHQARTKREEAMLRQHGLDADQAQMVAAQGSKAVLDTLLSSGASQ</sequence>
<organism evidence="2 3">
    <name type="scientific">Ectopseudomonas chengduensis</name>
    <dbReference type="NCBI Taxonomy" id="489632"/>
    <lineage>
        <taxon>Bacteria</taxon>
        <taxon>Pseudomonadati</taxon>
        <taxon>Pseudomonadota</taxon>
        <taxon>Gammaproteobacteria</taxon>
        <taxon>Pseudomonadales</taxon>
        <taxon>Pseudomonadaceae</taxon>
        <taxon>Ectopseudomonas</taxon>
    </lineage>
</organism>
<dbReference type="Gene3D" id="3.40.50.300">
    <property type="entry name" value="P-loop containing nucleotide triphosphate hydrolases"/>
    <property type="match status" value="1"/>
</dbReference>
<dbReference type="RefSeq" id="WP_017362295.1">
    <property type="nucleotide sequence ID" value="NZ_FMZQ01000007.1"/>
</dbReference>
<evidence type="ECO:0000313" key="2">
    <source>
        <dbReference type="EMBL" id="SDC84556.1"/>
    </source>
</evidence>
<name>A0A1G6PYG6_9GAMM</name>
<evidence type="ECO:0000259" key="1">
    <source>
        <dbReference type="Pfam" id="PF20066"/>
    </source>
</evidence>
<dbReference type="AlphaFoldDB" id="A0A1G6PYG6"/>
<gene>
    <name evidence="2" type="ORF">SAMN05216576_107132</name>
</gene>
<evidence type="ECO:0000313" key="3">
    <source>
        <dbReference type="Proteomes" id="UP000199467"/>
    </source>
</evidence>
<feature type="domain" description="Glyoxalase-related protein" evidence="1">
    <location>
        <begin position="2"/>
        <end position="85"/>
    </location>
</feature>
<dbReference type="Proteomes" id="UP000199467">
    <property type="component" value="Unassembled WGS sequence"/>
</dbReference>
<reference evidence="3" key="1">
    <citation type="submission" date="2016-10" db="EMBL/GenBank/DDBJ databases">
        <authorList>
            <person name="Varghese N."/>
            <person name="Submissions S."/>
        </authorList>
    </citation>
    <scope>NUCLEOTIDE SEQUENCE [LARGE SCALE GENOMIC DNA]</scope>
    <source>
        <strain evidence="3">DSM 26382</strain>
    </source>
</reference>
<dbReference type="InterPro" id="IPR045517">
    <property type="entry name" value="Glyoxalase_8"/>
</dbReference>
<dbReference type="GeneID" id="57609071"/>
<proteinExistence type="predicted"/>
<dbReference type="InterPro" id="IPR027417">
    <property type="entry name" value="P-loop_NTPase"/>
</dbReference>
<keyword evidence="3" id="KW-1185">Reference proteome</keyword>
<protein>
    <recommendedName>
        <fullName evidence="1">Glyoxalase-related protein domain-containing protein</fullName>
    </recommendedName>
</protein>